<feature type="repeat" description="WD" evidence="8">
    <location>
        <begin position="337"/>
        <end position="373"/>
    </location>
</feature>
<comment type="similarity">
    <text evidence="2">Belongs to the WD repeat CDC20/Fizzy family.</text>
</comment>
<dbReference type="PROSITE" id="PS00678">
    <property type="entry name" value="WD_REPEATS_1"/>
    <property type="match status" value="1"/>
</dbReference>
<dbReference type="GO" id="GO:0005680">
    <property type="term" value="C:anaphase-promoting complex"/>
    <property type="evidence" value="ECO:0007669"/>
    <property type="project" value="TreeGrafter"/>
</dbReference>
<dbReference type="PROSITE" id="PS50082">
    <property type="entry name" value="WD_REPEATS_2"/>
    <property type="match status" value="3"/>
</dbReference>
<evidence type="ECO:0000256" key="1">
    <source>
        <dbReference type="ARBA" id="ARBA00004906"/>
    </source>
</evidence>
<evidence type="ECO:0000256" key="8">
    <source>
        <dbReference type="PROSITE-ProRule" id="PRU00221"/>
    </source>
</evidence>
<organism evidence="11 12">
    <name type="scientific">Coccomyxa viridis</name>
    <dbReference type="NCBI Taxonomy" id="1274662"/>
    <lineage>
        <taxon>Eukaryota</taxon>
        <taxon>Viridiplantae</taxon>
        <taxon>Chlorophyta</taxon>
        <taxon>core chlorophytes</taxon>
        <taxon>Trebouxiophyceae</taxon>
        <taxon>Trebouxiophyceae incertae sedis</taxon>
        <taxon>Coccomyxaceae</taxon>
        <taxon>Coccomyxa</taxon>
    </lineage>
</organism>
<evidence type="ECO:0000256" key="2">
    <source>
        <dbReference type="ARBA" id="ARBA00006445"/>
    </source>
</evidence>
<keyword evidence="3 8" id="KW-0853">WD repeat</keyword>
<keyword evidence="12" id="KW-1185">Reference proteome</keyword>
<dbReference type="GO" id="GO:0031145">
    <property type="term" value="P:anaphase-promoting complex-dependent catabolic process"/>
    <property type="evidence" value="ECO:0007669"/>
    <property type="project" value="TreeGrafter"/>
</dbReference>
<dbReference type="Gene3D" id="2.130.10.10">
    <property type="entry name" value="YVTN repeat-like/Quinoprotein amine dehydrogenase"/>
    <property type="match status" value="1"/>
</dbReference>
<dbReference type="GO" id="GO:0010997">
    <property type="term" value="F:anaphase-promoting complex binding"/>
    <property type="evidence" value="ECO:0007669"/>
    <property type="project" value="InterPro"/>
</dbReference>
<feature type="repeat" description="WD" evidence="8">
    <location>
        <begin position="415"/>
        <end position="456"/>
    </location>
</feature>
<dbReference type="FunFam" id="2.130.10.10:FF:000025">
    <property type="entry name" value="FIZZY-related 2 isoform 1"/>
    <property type="match status" value="1"/>
</dbReference>
<keyword evidence="7" id="KW-0131">Cell cycle</keyword>
<keyword evidence="4" id="KW-0132">Cell division</keyword>
<feature type="domain" description="CDC20/Fizzy WD40" evidence="10">
    <location>
        <begin position="285"/>
        <end position="576"/>
    </location>
</feature>
<reference evidence="11 12" key="1">
    <citation type="submission" date="2023-10" db="EMBL/GenBank/DDBJ databases">
        <authorList>
            <person name="Maclean D."/>
            <person name="Macfadyen A."/>
        </authorList>
    </citation>
    <scope>NUCLEOTIDE SEQUENCE [LARGE SCALE GENOMIC DNA]</scope>
</reference>
<dbReference type="InterPro" id="IPR015943">
    <property type="entry name" value="WD40/YVTN_repeat-like_dom_sf"/>
</dbReference>
<accession>A0AAV1IE79</accession>
<keyword evidence="6" id="KW-0498">Mitosis</keyword>
<dbReference type="PANTHER" id="PTHR19918:SF1">
    <property type="entry name" value="FIZZY-RELATED PROTEIN HOMOLOG"/>
    <property type="match status" value="1"/>
</dbReference>
<gene>
    <name evidence="11" type="primary">FZR2</name>
    <name evidence="11" type="ORF">CVIRNUC_008587</name>
</gene>
<dbReference type="InterPro" id="IPR033010">
    <property type="entry name" value="Cdc20/Fizzy"/>
</dbReference>
<evidence type="ECO:0000256" key="4">
    <source>
        <dbReference type="ARBA" id="ARBA00022618"/>
    </source>
</evidence>
<dbReference type="PROSITE" id="PS50294">
    <property type="entry name" value="WD_REPEATS_REGION"/>
    <property type="match status" value="2"/>
</dbReference>
<name>A0AAV1IE79_9CHLO</name>
<dbReference type="Pfam" id="PF24807">
    <property type="entry name" value="WD40_CDC20-Fz"/>
    <property type="match status" value="1"/>
</dbReference>
<dbReference type="SMART" id="SM00320">
    <property type="entry name" value="WD40"/>
    <property type="match status" value="6"/>
</dbReference>
<evidence type="ECO:0000256" key="5">
    <source>
        <dbReference type="ARBA" id="ARBA00022737"/>
    </source>
</evidence>
<dbReference type="InterPro" id="IPR001680">
    <property type="entry name" value="WD40_rpt"/>
</dbReference>
<comment type="pathway">
    <text evidence="1">Protein modification; protein ubiquitination.</text>
</comment>
<dbReference type="Proteomes" id="UP001314263">
    <property type="component" value="Unassembled WGS sequence"/>
</dbReference>
<evidence type="ECO:0000256" key="7">
    <source>
        <dbReference type="ARBA" id="ARBA00023306"/>
    </source>
</evidence>
<evidence type="ECO:0000256" key="9">
    <source>
        <dbReference type="SAM" id="MobiDB-lite"/>
    </source>
</evidence>
<feature type="compositionally biased region" description="Polar residues" evidence="9">
    <location>
        <begin position="99"/>
        <end position="129"/>
    </location>
</feature>
<feature type="region of interest" description="Disordered" evidence="9">
    <location>
        <begin position="77"/>
        <end position="151"/>
    </location>
</feature>
<evidence type="ECO:0000256" key="6">
    <source>
        <dbReference type="ARBA" id="ARBA00022776"/>
    </source>
</evidence>
<dbReference type="CDD" id="cd00200">
    <property type="entry name" value="WD40"/>
    <property type="match status" value="1"/>
</dbReference>
<dbReference type="InterPro" id="IPR056150">
    <property type="entry name" value="WD40_CDC20-Fz"/>
</dbReference>
<dbReference type="EMBL" id="CAUYUE010000012">
    <property type="protein sequence ID" value="CAK0785379.1"/>
    <property type="molecule type" value="Genomic_DNA"/>
</dbReference>
<evidence type="ECO:0000313" key="12">
    <source>
        <dbReference type="Proteomes" id="UP001314263"/>
    </source>
</evidence>
<dbReference type="PANTHER" id="PTHR19918">
    <property type="entry name" value="CELL DIVISION CYCLE 20 CDC20 FIZZY -RELATED"/>
    <property type="match status" value="1"/>
</dbReference>
<sequence>MQGQKLCREQMTVAACCSPPLPARTDITIFESGVRKHVRDVPAAFPKGVKWRCHRSHSQAERRLAVQYVARSATIIPKAREQSSQEGAASKGRGEPGQDMQQEPITPPRTTRSASAGLQANQNSSQGPLGTSEAKEDSLHTSGTPYFRPARTPIYSDRFIPSRADSSRLQGYSLLDRAQAADEPYRNPQAREEGSSAYNHMLRTELLGINGLDTPTQLGCRSPMHSPVKKMFRFQCGDAASPIAGAPLESPYSQVGRRGGDGLGSPLASPKRAHRKIARSPFKVLDAPQLTDDFYLNLVDWSSQNVLAVGLGTCVYLWSACTSKVTKLCEFSGEAANSVCSVSWSQRGTYLSVGTNSGEVQIWDAAKGKLVRILEGHKMRVGTMAWSSHMLSTGSRDRAILQRDIRAPEDFQHALRGHRSEVCGLKWSPDDRQIASGGNDNQLYIWTQQSPNPVLKFSDHTAAVKAIAWSPHQHGLLASGGGTADRCIRFWNTTTSTALNHLDTGSQVCNLLWSKNANEIVSTHGYSQNQIIAWKYPSMTKLATLTGHTMRVLYLAVSPDGQTIVTGAGDETLRFWNVLPGPKSQSTGSEASVTTMMRTLIR</sequence>
<dbReference type="AlphaFoldDB" id="A0AAV1IE79"/>
<proteinExistence type="inferred from homology"/>
<feature type="repeat" description="WD" evidence="8">
    <location>
        <begin position="545"/>
        <end position="586"/>
    </location>
</feature>
<dbReference type="SUPFAM" id="SSF50978">
    <property type="entry name" value="WD40 repeat-like"/>
    <property type="match status" value="1"/>
</dbReference>
<evidence type="ECO:0000313" key="11">
    <source>
        <dbReference type="EMBL" id="CAK0785379.1"/>
    </source>
</evidence>
<evidence type="ECO:0000259" key="10">
    <source>
        <dbReference type="Pfam" id="PF24807"/>
    </source>
</evidence>
<dbReference type="GO" id="GO:0051301">
    <property type="term" value="P:cell division"/>
    <property type="evidence" value="ECO:0007669"/>
    <property type="project" value="UniProtKB-KW"/>
</dbReference>
<evidence type="ECO:0000256" key="3">
    <source>
        <dbReference type="ARBA" id="ARBA00022574"/>
    </source>
</evidence>
<dbReference type="InterPro" id="IPR019775">
    <property type="entry name" value="WD40_repeat_CS"/>
</dbReference>
<dbReference type="InterPro" id="IPR036322">
    <property type="entry name" value="WD40_repeat_dom_sf"/>
</dbReference>
<protein>
    <submittedName>
        <fullName evidence="11">Protein FIZZY-RELATED 2</fullName>
    </submittedName>
</protein>
<dbReference type="GO" id="GO:1905786">
    <property type="term" value="P:positive regulation of anaphase-promoting complex-dependent catabolic process"/>
    <property type="evidence" value="ECO:0007669"/>
    <property type="project" value="TreeGrafter"/>
</dbReference>
<comment type="caution">
    <text evidence="11">The sequence shown here is derived from an EMBL/GenBank/DDBJ whole genome shotgun (WGS) entry which is preliminary data.</text>
</comment>
<keyword evidence="5" id="KW-0677">Repeat</keyword>
<dbReference type="GO" id="GO:1990757">
    <property type="term" value="F:ubiquitin ligase activator activity"/>
    <property type="evidence" value="ECO:0007669"/>
    <property type="project" value="TreeGrafter"/>
</dbReference>